<organism evidence="1 2">
    <name type="scientific">Trifolium pratense</name>
    <name type="common">Red clover</name>
    <dbReference type="NCBI Taxonomy" id="57577"/>
    <lineage>
        <taxon>Eukaryota</taxon>
        <taxon>Viridiplantae</taxon>
        <taxon>Streptophyta</taxon>
        <taxon>Embryophyta</taxon>
        <taxon>Tracheophyta</taxon>
        <taxon>Spermatophyta</taxon>
        <taxon>Magnoliopsida</taxon>
        <taxon>eudicotyledons</taxon>
        <taxon>Gunneridae</taxon>
        <taxon>Pentapetalae</taxon>
        <taxon>rosids</taxon>
        <taxon>fabids</taxon>
        <taxon>Fabales</taxon>
        <taxon>Fabaceae</taxon>
        <taxon>Papilionoideae</taxon>
        <taxon>50 kb inversion clade</taxon>
        <taxon>NPAAA clade</taxon>
        <taxon>Hologalegina</taxon>
        <taxon>IRL clade</taxon>
        <taxon>Trifolieae</taxon>
        <taxon>Trifolium</taxon>
    </lineage>
</organism>
<proteinExistence type="predicted"/>
<evidence type="ECO:0000313" key="1">
    <source>
        <dbReference type="EMBL" id="PNY09979.1"/>
    </source>
</evidence>
<reference evidence="1 2" key="1">
    <citation type="journal article" date="2014" name="Am. J. Bot.">
        <title>Genome assembly and annotation for red clover (Trifolium pratense; Fabaceae).</title>
        <authorList>
            <person name="Istvanek J."/>
            <person name="Jaros M."/>
            <person name="Krenek A."/>
            <person name="Repkova J."/>
        </authorList>
    </citation>
    <scope>NUCLEOTIDE SEQUENCE [LARGE SCALE GENOMIC DNA]</scope>
    <source>
        <strain evidence="2">cv. Tatra</strain>
        <tissue evidence="1">Young leaves</tissue>
    </source>
</reference>
<protein>
    <submittedName>
        <fullName evidence="1">Uncharacterized protein</fullName>
    </submittedName>
</protein>
<sequence>MSLLLYDSYGPQPWCPHGVGDLLGLGVCIWTIRHHIDEKQVRMRTRKKHR</sequence>
<accession>A0A2K3P3Z4</accession>
<name>A0A2K3P3Z4_TRIPR</name>
<gene>
    <name evidence="1" type="ORF">L195_g006541</name>
</gene>
<comment type="caution">
    <text evidence="1">The sequence shown here is derived from an EMBL/GenBank/DDBJ whole genome shotgun (WGS) entry which is preliminary data.</text>
</comment>
<reference evidence="1 2" key="2">
    <citation type="journal article" date="2017" name="Front. Plant Sci.">
        <title>Gene Classification and Mining of Molecular Markers Useful in Red Clover (Trifolium pratense) Breeding.</title>
        <authorList>
            <person name="Istvanek J."/>
            <person name="Dluhosova J."/>
            <person name="Dluhos P."/>
            <person name="Patkova L."/>
            <person name="Nedelnik J."/>
            <person name="Repkova J."/>
        </authorList>
    </citation>
    <scope>NUCLEOTIDE SEQUENCE [LARGE SCALE GENOMIC DNA]</scope>
    <source>
        <strain evidence="2">cv. Tatra</strain>
        <tissue evidence="1">Young leaves</tissue>
    </source>
</reference>
<dbReference type="Proteomes" id="UP000236291">
    <property type="component" value="Unassembled WGS sequence"/>
</dbReference>
<dbReference type="EMBL" id="ASHM01003505">
    <property type="protein sequence ID" value="PNY09979.1"/>
    <property type="molecule type" value="Genomic_DNA"/>
</dbReference>
<evidence type="ECO:0000313" key="2">
    <source>
        <dbReference type="Proteomes" id="UP000236291"/>
    </source>
</evidence>
<dbReference type="AlphaFoldDB" id="A0A2K3P3Z4"/>